<evidence type="ECO:0000256" key="4">
    <source>
        <dbReference type="ARBA" id="ARBA00022448"/>
    </source>
</evidence>
<dbReference type="PIRSF" id="PIRSF019404">
    <property type="entry name" value="FliJ"/>
    <property type="match status" value="1"/>
</dbReference>
<keyword evidence="5" id="KW-1003">Cell membrane</keyword>
<keyword evidence="8" id="KW-0653">Protein transport</keyword>
<accession>A0A254PZX7</accession>
<name>A0A254PZX7_9BURK</name>
<keyword evidence="12" id="KW-0282">Flagellum</keyword>
<dbReference type="Proteomes" id="UP000198104">
    <property type="component" value="Unassembled WGS sequence"/>
</dbReference>
<dbReference type="GO" id="GO:0003774">
    <property type="term" value="F:cytoskeletal motor activity"/>
    <property type="evidence" value="ECO:0007669"/>
    <property type="project" value="InterPro"/>
</dbReference>
<evidence type="ECO:0000256" key="9">
    <source>
        <dbReference type="ARBA" id="ARBA00023136"/>
    </source>
</evidence>
<dbReference type="InterPro" id="IPR053716">
    <property type="entry name" value="Flag_assembly_chemotaxis_eff"/>
</dbReference>
<comment type="subcellular location">
    <subcellularLocation>
        <location evidence="1">Cell membrane</location>
        <topology evidence="1">Peripheral membrane protein</topology>
        <orientation evidence="1">Cytoplasmic side</orientation>
    </subcellularLocation>
</comment>
<dbReference type="GO" id="GO:0044781">
    <property type="term" value="P:bacterial-type flagellum organization"/>
    <property type="evidence" value="ECO:0007669"/>
    <property type="project" value="UniProtKB-KW"/>
</dbReference>
<dbReference type="GO" id="GO:0006935">
    <property type="term" value="P:chemotaxis"/>
    <property type="evidence" value="ECO:0007669"/>
    <property type="project" value="UniProtKB-KW"/>
</dbReference>
<dbReference type="PANTHER" id="PTHR38786:SF1">
    <property type="entry name" value="FLAGELLAR FLIJ PROTEIN"/>
    <property type="match status" value="1"/>
</dbReference>
<sequence>MSRNLTSMTTLLELAERELTEAGERLAKTNQLITEAKAQREQLGTYRDEYVTRNQLILTSGMEVMDLLNYRAFLKNLDRAIIGQEQIVEGYSNLAKNHLALWQASQSKKRSYEVLIEREKLKMHHQELKREQKMMDEFSSNQKRFFPT</sequence>
<dbReference type="Gene3D" id="1.10.287.1700">
    <property type="match status" value="1"/>
</dbReference>
<evidence type="ECO:0000256" key="6">
    <source>
        <dbReference type="ARBA" id="ARBA00022500"/>
    </source>
</evidence>
<evidence type="ECO:0000256" key="10">
    <source>
        <dbReference type="ARBA" id="ARBA00023225"/>
    </source>
</evidence>
<dbReference type="GO" id="GO:0015031">
    <property type="term" value="P:protein transport"/>
    <property type="evidence" value="ECO:0007669"/>
    <property type="project" value="UniProtKB-KW"/>
</dbReference>
<comment type="similarity">
    <text evidence="2">Belongs to the FliJ family.</text>
</comment>
<gene>
    <name evidence="12" type="ORF">CBI30_05175</name>
</gene>
<dbReference type="PANTHER" id="PTHR38786">
    <property type="entry name" value="FLAGELLAR FLIJ PROTEIN"/>
    <property type="match status" value="1"/>
</dbReference>
<evidence type="ECO:0000256" key="11">
    <source>
        <dbReference type="SAM" id="Coils"/>
    </source>
</evidence>
<dbReference type="EMBL" id="NGUO01000008">
    <property type="protein sequence ID" value="OWS71844.1"/>
    <property type="molecule type" value="Genomic_DNA"/>
</dbReference>
<comment type="caution">
    <text evidence="12">The sequence shown here is derived from an EMBL/GenBank/DDBJ whole genome shotgun (WGS) entry which is preliminary data.</text>
</comment>
<evidence type="ECO:0000256" key="3">
    <source>
        <dbReference type="ARBA" id="ARBA00020392"/>
    </source>
</evidence>
<dbReference type="InterPro" id="IPR052570">
    <property type="entry name" value="FliJ"/>
</dbReference>
<keyword evidence="9" id="KW-0472">Membrane</keyword>
<keyword evidence="6" id="KW-0145">Chemotaxis</keyword>
<keyword evidence="7" id="KW-1005">Bacterial flagellum biogenesis</keyword>
<evidence type="ECO:0000313" key="12">
    <source>
        <dbReference type="EMBL" id="OWS71844.1"/>
    </source>
</evidence>
<dbReference type="GO" id="GO:0071973">
    <property type="term" value="P:bacterial-type flagellum-dependent cell motility"/>
    <property type="evidence" value="ECO:0007669"/>
    <property type="project" value="InterPro"/>
</dbReference>
<keyword evidence="4" id="KW-0813">Transport</keyword>
<dbReference type="Pfam" id="PF02050">
    <property type="entry name" value="FliJ"/>
    <property type="match status" value="1"/>
</dbReference>
<evidence type="ECO:0000313" key="13">
    <source>
        <dbReference type="Proteomes" id="UP000198104"/>
    </source>
</evidence>
<keyword evidence="11" id="KW-0175">Coiled coil</keyword>
<evidence type="ECO:0000256" key="2">
    <source>
        <dbReference type="ARBA" id="ARBA00010004"/>
    </source>
</evidence>
<keyword evidence="12" id="KW-0966">Cell projection</keyword>
<protein>
    <recommendedName>
        <fullName evidence="3">Flagellar FliJ protein</fullName>
    </recommendedName>
</protein>
<proteinExistence type="inferred from homology"/>
<evidence type="ECO:0000256" key="5">
    <source>
        <dbReference type="ARBA" id="ARBA00022475"/>
    </source>
</evidence>
<dbReference type="AlphaFoldDB" id="A0A254PZX7"/>
<organism evidence="12 13">
    <name type="scientific">Polynucleobacter aenigmaticus</name>
    <dbReference type="NCBI Taxonomy" id="1743164"/>
    <lineage>
        <taxon>Bacteria</taxon>
        <taxon>Pseudomonadati</taxon>
        <taxon>Pseudomonadota</taxon>
        <taxon>Betaproteobacteria</taxon>
        <taxon>Burkholderiales</taxon>
        <taxon>Burkholderiaceae</taxon>
        <taxon>Polynucleobacter</taxon>
    </lineage>
</organism>
<reference evidence="12 13" key="1">
    <citation type="submission" date="2017-05" db="EMBL/GenBank/DDBJ databases">
        <title>Polynucleobacter sp. MWH-K35W1 isolated from the permanently anoxic monimolimnion of a meromictic lake.</title>
        <authorList>
            <person name="Hahn M.W."/>
        </authorList>
    </citation>
    <scope>NUCLEOTIDE SEQUENCE [LARGE SCALE GENOMIC DNA]</scope>
    <source>
        <strain evidence="12 13">MWH-K35W1</strain>
    </source>
</reference>
<evidence type="ECO:0000256" key="8">
    <source>
        <dbReference type="ARBA" id="ARBA00022927"/>
    </source>
</evidence>
<keyword evidence="13" id="KW-1185">Reference proteome</keyword>
<dbReference type="InterPro" id="IPR018006">
    <property type="entry name" value="Flag_FliJ_proteobac"/>
</dbReference>
<evidence type="ECO:0000256" key="7">
    <source>
        <dbReference type="ARBA" id="ARBA00022795"/>
    </source>
</evidence>
<dbReference type="GO" id="GO:0009288">
    <property type="term" value="C:bacterial-type flagellum"/>
    <property type="evidence" value="ECO:0007669"/>
    <property type="project" value="InterPro"/>
</dbReference>
<dbReference type="GO" id="GO:0005886">
    <property type="term" value="C:plasma membrane"/>
    <property type="evidence" value="ECO:0007669"/>
    <property type="project" value="UniProtKB-SubCell"/>
</dbReference>
<keyword evidence="10" id="KW-1006">Bacterial flagellum protein export</keyword>
<dbReference type="NCBIfam" id="TIGR02473">
    <property type="entry name" value="flagell_FliJ"/>
    <property type="match status" value="1"/>
</dbReference>
<evidence type="ECO:0000256" key="1">
    <source>
        <dbReference type="ARBA" id="ARBA00004413"/>
    </source>
</evidence>
<keyword evidence="12" id="KW-0969">Cilium</keyword>
<dbReference type="InterPro" id="IPR012823">
    <property type="entry name" value="Flagell_FliJ"/>
</dbReference>
<feature type="coiled-coil region" evidence="11">
    <location>
        <begin position="12"/>
        <end position="39"/>
    </location>
</feature>
<dbReference type="PRINTS" id="PR01004">
    <property type="entry name" value="FLGFLIJ"/>
</dbReference>